<keyword evidence="1" id="KW-0812">Transmembrane</keyword>
<feature type="transmembrane region" description="Helical" evidence="1">
    <location>
        <begin position="6"/>
        <end position="29"/>
    </location>
</feature>
<dbReference type="RefSeq" id="WP_353719118.1">
    <property type="nucleotide sequence ID" value="NZ_CP159289.1"/>
</dbReference>
<evidence type="ECO:0000256" key="1">
    <source>
        <dbReference type="SAM" id="Phobius"/>
    </source>
</evidence>
<accession>A0AAU8FIM4</accession>
<evidence type="ECO:0000313" key="2">
    <source>
        <dbReference type="EMBL" id="XCH23794.1"/>
    </source>
</evidence>
<gene>
    <name evidence="2" type="ORF">ABV298_26340</name>
</gene>
<dbReference type="EMBL" id="CP159289">
    <property type="protein sequence ID" value="XCH23794.1"/>
    <property type="molecule type" value="Genomic_DNA"/>
</dbReference>
<dbReference type="AlphaFoldDB" id="A0AAU8FIM4"/>
<proteinExistence type="predicted"/>
<protein>
    <submittedName>
        <fullName evidence="2">Uncharacterized protein</fullName>
    </submittedName>
</protein>
<reference evidence="2" key="1">
    <citation type="submission" date="2024-06" db="EMBL/GenBank/DDBJ databases">
        <title>Sequencing and assembly of the genome of Dyadobacter sp. strain 676, a symbiont of Cyamopsis tetragonoloba.</title>
        <authorList>
            <person name="Guro P."/>
            <person name="Sazanova A."/>
            <person name="Kuznetsova I."/>
            <person name="Belimov A."/>
            <person name="Safronova V."/>
        </authorList>
    </citation>
    <scope>NUCLEOTIDE SEQUENCE</scope>
    <source>
        <strain evidence="2">676</strain>
    </source>
</reference>
<organism evidence="2">
    <name type="scientific">Dyadobacter sp. 676</name>
    <dbReference type="NCBI Taxonomy" id="3088362"/>
    <lineage>
        <taxon>Bacteria</taxon>
        <taxon>Pseudomonadati</taxon>
        <taxon>Bacteroidota</taxon>
        <taxon>Cytophagia</taxon>
        <taxon>Cytophagales</taxon>
        <taxon>Spirosomataceae</taxon>
        <taxon>Dyadobacter</taxon>
    </lineage>
</organism>
<name>A0AAU8FIM4_9BACT</name>
<keyword evidence="1" id="KW-0472">Membrane</keyword>
<sequence length="42" mass="4627">MEWTISMWAGLVQVGIAVAIAAMGIRVLLELRKTELTEQPAE</sequence>
<keyword evidence="1" id="KW-1133">Transmembrane helix</keyword>